<dbReference type="CDD" id="cd00156">
    <property type="entry name" value="REC"/>
    <property type="match status" value="1"/>
</dbReference>
<dbReference type="InterPro" id="IPR035965">
    <property type="entry name" value="PAS-like_dom_sf"/>
</dbReference>
<dbReference type="Gene3D" id="3.30.565.10">
    <property type="entry name" value="Histidine kinase-like ATPase, C-terminal domain"/>
    <property type="match status" value="1"/>
</dbReference>
<dbReference type="EMBL" id="JBHSUS010000001">
    <property type="protein sequence ID" value="MFC6441281.1"/>
    <property type="molecule type" value="Genomic_DNA"/>
</dbReference>
<keyword evidence="17" id="KW-1185">Reference proteome</keyword>
<evidence type="ECO:0000256" key="11">
    <source>
        <dbReference type="PROSITE-ProRule" id="PRU00169"/>
    </source>
</evidence>
<dbReference type="InterPro" id="IPR036097">
    <property type="entry name" value="HisK_dim/P_sf"/>
</dbReference>
<dbReference type="InterPro" id="IPR001734">
    <property type="entry name" value="Na/solute_symporter"/>
</dbReference>
<dbReference type="SMART" id="SM00387">
    <property type="entry name" value="HATPase_c"/>
    <property type="match status" value="1"/>
</dbReference>
<proteinExistence type="inferred from homology"/>
<dbReference type="Gene3D" id="1.20.1730.10">
    <property type="entry name" value="Sodium/glucose cotransporter"/>
    <property type="match status" value="1"/>
</dbReference>
<dbReference type="InterPro" id="IPR005467">
    <property type="entry name" value="His_kinase_dom"/>
</dbReference>
<evidence type="ECO:0000259" key="15">
    <source>
        <dbReference type="PROSITE" id="PS50110"/>
    </source>
</evidence>
<protein>
    <recommendedName>
        <fullName evidence="4">histidine kinase</fullName>
        <ecNumber evidence="4">2.7.13.3</ecNumber>
    </recommendedName>
</protein>
<feature type="transmembrane region" description="Helical" evidence="13">
    <location>
        <begin position="114"/>
        <end position="132"/>
    </location>
</feature>
<comment type="subcellular location">
    <subcellularLocation>
        <location evidence="2">Membrane</location>
        <topology evidence="2">Multi-pass membrane protein</topology>
    </subcellularLocation>
</comment>
<keyword evidence="6" id="KW-0808">Transferase</keyword>
<evidence type="ECO:0000256" key="4">
    <source>
        <dbReference type="ARBA" id="ARBA00012438"/>
    </source>
</evidence>
<dbReference type="PANTHER" id="PTHR43047">
    <property type="entry name" value="TWO-COMPONENT HISTIDINE PROTEIN KINASE"/>
    <property type="match status" value="1"/>
</dbReference>
<dbReference type="Gene3D" id="1.10.287.130">
    <property type="match status" value="1"/>
</dbReference>
<dbReference type="RefSeq" id="WP_131257951.1">
    <property type="nucleotide sequence ID" value="NZ_JBHSUS010000001.1"/>
</dbReference>
<comment type="catalytic activity">
    <reaction evidence="1">
        <text>ATP + protein L-histidine = ADP + protein N-phospho-L-histidine.</text>
        <dbReference type="EC" id="2.7.13.3"/>
    </reaction>
</comment>
<dbReference type="Pfam" id="PF12860">
    <property type="entry name" value="PAS_7"/>
    <property type="match status" value="1"/>
</dbReference>
<dbReference type="InterPro" id="IPR038377">
    <property type="entry name" value="Na/Glc_symporter_sf"/>
</dbReference>
<dbReference type="PANTHER" id="PTHR43047:SF9">
    <property type="entry name" value="HISTIDINE KINASE"/>
    <property type="match status" value="1"/>
</dbReference>
<evidence type="ECO:0000313" key="17">
    <source>
        <dbReference type="Proteomes" id="UP001596364"/>
    </source>
</evidence>
<evidence type="ECO:0000256" key="5">
    <source>
        <dbReference type="ARBA" id="ARBA00022553"/>
    </source>
</evidence>
<dbReference type="PRINTS" id="PR00344">
    <property type="entry name" value="BCTRLSENSOR"/>
</dbReference>
<name>A0ABW1XNH8_9ALTE</name>
<feature type="transmembrane region" description="Helical" evidence="13">
    <location>
        <begin position="35"/>
        <end position="55"/>
    </location>
</feature>
<dbReference type="SMART" id="SM00448">
    <property type="entry name" value="REC"/>
    <property type="match status" value="1"/>
</dbReference>
<feature type="transmembrane region" description="Helical" evidence="13">
    <location>
        <begin position="152"/>
        <end position="170"/>
    </location>
</feature>
<comment type="similarity">
    <text evidence="3">Belongs to the sodium:solute symporter (SSF) (TC 2.A.21) family.</text>
</comment>
<dbReference type="CDD" id="cd00082">
    <property type="entry name" value="HisKA"/>
    <property type="match status" value="1"/>
</dbReference>
<feature type="transmembrane region" description="Helical" evidence="13">
    <location>
        <begin position="360"/>
        <end position="386"/>
    </location>
</feature>
<dbReference type="Pfam" id="PF02518">
    <property type="entry name" value="HATPase_c"/>
    <property type="match status" value="1"/>
</dbReference>
<feature type="transmembrane region" description="Helical" evidence="13">
    <location>
        <begin position="67"/>
        <end position="86"/>
    </location>
</feature>
<dbReference type="InterPro" id="IPR036890">
    <property type="entry name" value="HATPase_C_sf"/>
</dbReference>
<keyword evidence="10 13" id="KW-0472">Membrane</keyword>
<accession>A0ABW1XNH8</accession>
<evidence type="ECO:0000256" key="10">
    <source>
        <dbReference type="ARBA" id="ARBA00023136"/>
    </source>
</evidence>
<evidence type="ECO:0000256" key="7">
    <source>
        <dbReference type="ARBA" id="ARBA00022692"/>
    </source>
</evidence>
<evidence type="ECO:0000256" key="2">
    <source>
        <dbReference type="ARBA" id="ARBA00004141"/>
    </source>
</evidence>
<dbReference type="InterPro" id="IPR011006">
    <property type="entry name" value="CheY-like_superfamily"/>
</dbReference>
<dbReference type="Pfam" id="PF00072">
    <property type="entry name" value="Response_reg"/>
    <property type="match status" value="1"/>
</dbReference>
<dbReference type="PROSITE" id="PS50283">
    <property type="entry name" value="NA_SOLUT_SYMP_3"/>
    <property type="match status" value="1"/>
</dbReference>
<feature type="transmembrane region" description="Helical" evidence="13">
    <location>
        <begin position="460"/>
        <end position="480"/>
    </location>
</feature>
<feature type="transmembrane region" description="Helical" evidence="13">
    <location>
        <begin position="314"/>
        <end position="340"/>
    </location>
</feature>
<dbReference type="SMART" id="SM00388">
    <property type="entry name" value="HisKA"/>
    <property type="match status" value="1"/>
</dbReference>
<evidence type="ECO:0000256" key="6">
    <source>
        <dbReference type="ARBA" id="ARBA00022679"/>
    </source>
</evidence>
<feature type="transmembrane region" description="Helical" evidence="13">
    <location>
        <begin position="228"/>
        <end position="249"/>
    </location>
</feature>
<feature type="modified residue" description="4-aspartylphosphate" evidence="11">
    <location>
        <position position="1067"/>
    </location>
</feature>
<evidence type="ECO:0000256" key="13">
    <source>
        <dbReference type="SAM" id="Phobius"/>
    </source>
</evidence>
<dbReference type="SUPFAM" id="SSF55785">
    <property type="entry name" value="PYP-like sensor domain (PAS domain)"/>
    <property type="match status" value="1"/>
</dbReference>
<evidence type="ECO:0000256" key="9">
    <source>
        <dbReference type="ARBA" id="ARBA00022989"/>
    </source>
</evidence>
<evidence type="ECO:0000256" key="3">
    <source>
        <dbReference type="ARBA" id="ARBA00006434"/>
    </source>
</evidence>
<dbReference type="InterPro" id="IPR003594">
    <property type="entry name" value="HATPase_dom"/>
</dbReference>
<evidence type="ECO:0000259" key="14">
    <source>
        <dbReference type="PROSITE" id="PS50109"/>
    </source>
</evidence>
<dbReference type="SUPFAM" id="SSF47384">
    <property type="entry name" value="Homodimeric domain of signal transducing histidine kinase"/>
    <property type="match status" value="1"/>
</dbReference>
<keyword evidence="7 13" id="KW-0812">Transmembrane</keyword>
<dbReference type="PROSITE" id="PS50110">
    <property type="entry name" value="RESPONSE_REGULATORY"/>
    <property type="match status" value="1"/>
</dbReference>
<dbReference type="InterPro" id="IPR003661">
    <property type="entry name" value="HisK_dim/P_dom"/>
</dbReference>
<dbReference type="SUPFAM" id="SSF52172">
    <property type="entry name" value="CheY-like"/>
    <property type="match status" value="1"/>
</dbReference>
<feature type="domain" description="Response regulatory" evidence="15">
    <location>
        <begin position="1018"/>
        <end position="1133"/>
    </location>
</feature>
<organism evidence="16 17">
    <name type="scientific">Pseudobowmanella zhangzhouensis</name>
    <dbReference type="NCBI Taxonomy" id="1537679"/>
    <lineage>
        <taxon>Bacteria</taxon>
        <taxon>Pseudomonadati</taxon>
        <taxon>Pseudomonadota</taxon>
        <taxon>Gammaproteobacteria</taxon>
        <taxon>Alteromonadales</taxon>
        <taxon>Alteromonadaceae</taxon>
    </lineage>
</organism>
<feature type="domain" description="Histidine kinase" evidence="14">
    <location>
        <begin position="788"/>
        <end position="998"/>
    </location>
</feature>
<sequence>MALGWVAIALLYLAGLFWLARWGDANSPTARKLTGHPLTYSLALAIYCTAWTYFGAVGEAARHQWDYLPILLGPVLLYLFGYRFIYKLALVSKKQRITTIADFIASRYGKRQTVALLVTLIALLATIPYIALQLKAIGSAFLLVSGETEASGIVFLAALFIGIFAIYFGTKHADVTEYRRGLMLAIAFESLIKILALAAVALVAWWVWHSSDNALPVDAIIQSYSLQGVSSLSFWLQTLIAAAAVICLPRQFHVSIIDNLDLKHLKIARWTFPLYLAVLALIIPVIATFGHALLSPAQIEPDTYVLSLALLSDIPLIKMLVFLGGLSAATAMIIVATLTLSTMITNDVILPKYLASRSHIGSGFTPTILAVRRLTIGMLLLLAYLYNQQMTGSKSLASIGWIAFSLVIQLLPAIVGGLYWKRGHAHGVYAGLLAAMFTWVLWLLLPLLTDAAVVIQNHVIVQGAVLSLIANCLAYALFSITSQPRLIDRIQAQAFVAPKDPYLNAALKPTANTTVADLITLLTMFLGEQRCAVFLDDYNATVDEHLTAQQAPTDDFLQFCERALGGVIGASSAKAIIDSAIGGRKLDFEEVVNFFDDTTAALKFNMSALLTSLENLDQGISVVDRNLNLVAWNKRYLDLFNYPDGMIRAGMPIEHLVRYNAERGECGVGEVDMLVAKRMEHLRQGTPHRFLRQRSDGKVIEMVGNPLPGGGFVTSFNDITAHIEIQQALEEANIDLENRIQKRSEEVHAINAELRKEIERRADAEKEIVNARKAAEHANASKTRFLALASHDILQPLNAAKLYLSSLQESQLRANDREVLDKLNDSVLASEALIATLLDIARLDQGDLQPKPHPCSLRNVMQSLVHEFSMKAEHKGLRLRSHIPDVWVNTDPTYLHRIVRNLLSNAVKYTEQGGVIIAARKRGEHILLQVWDSGLGIDRDEQSKVFNDFYRVENRMQRGLGLGLSVVARLGQQLNSPISVRSVSGKGSCFWFELPMCAAEKQVSDVSRVNKLGLSGLTALVVDDQRVNLDAMETLLHKWKVKSRVANNVSQAKALAEEIPPGMLLVDYQLGDNQNGLQLIQDLRRDRDDYLPAILITANREEELIEACKQQQVSYLSKPVKPAKLRALMQSLLVK</sequence>
<keyword evidence="12" id="KW-0175">Coiled coil</keyword>
<feature type="transmembrane region" description="Helical" evidence="13">
    <location>
        <begin position="270"/>
        <end position="294"/>
    </location>
</feature>
<keyword evidence="9 13" id="KW-1133">Transmembrane helix</keyword>
<feature type="transmembrane region" description="Helical" evidence="13">
    <location>
        <begin position="182"/>
        <end position="208"/>
    </location>
</feature>
<dbReference type="Pfam" id="PF00512">
    <property type="entry name" value="HisKA"/>
    <property type="match status" value="1"/>
</dbReference>
<dbReference type="CDD" id="cd10322">
    <property type="entry name" value="SLC5sbd"/>
    <property type="match status" value="1"/>
</dbReference>
<feature type="coiled-coil region" evidence="12">
    <location>
        <begin position="726"/>
        <end position="781"/>
    </location>
</feature>
<dbReference type="PROSITE" id="PS50109">
    <property type="entry name" value="HIS_KIN"/>
    <property type="match status" value="1"/>
</dbReference>
<dbReference type="InterPro" id="IPR004358">
    <property type="entry name" value="Sig_transdc_His_kin-like_C"/>
</dbReference>
<feature type="transmembrane region" description="Helical" evidence="13">
    <location>
        <begin position="427"/>
        <end position="448"/>
    </location>
</feature>
<reference evidence="17" key="1">
    <citation type="journal article" date="2019" name="Int. J. Syst. Evol. Microbiol.">
        <title>The Global Catalogue of Microorganisms (GCM) 10K type strain sequencing project: providing services to taxonomists for standard genome sequencing and annotation.</title>
        <authorList>
            <consortium name="The Broad Institute Genomics Platform"/>
            <consortium name="The Broad Institute Genome Sequencing Center for Infectious Disease"/>
            <person name="Wu L."/>
            <person name="Ma J."/>
        </authorList>
    </citation>
    <scope>NUCLEOTIDE SEQUENCE [LARGE SCALE GENOMIC DNA]</scope>
    <source>
        <strain evidence="17">CGMCC 1.16031</strain>
    </source>
</reference>
<keyword evidence="8" id="KW-0418">Kinase</keyword>
<feature type="transmembrane region" description="Helical" evidence="13">
    <location>
        <begin position="398"/>
        <end position="420"/>
    </location>
</feature>
<gene>
    <name evidence="16" type="ORF">ACFP85_14100</name>
</gene>
<dbReference type="EC" id="2.7.13.3" evidence="4"/>
<dbReference type="Gene3D" id="3.40.50.2300">
    <property type="match status" value="1"/>
</dbReference>
<evidence type="ECO:0000313" key="16">
    <source>
        <dbReference type="EMBL" id="MFC6441281.1"/>
    </source>
</evidence>
<evidence type="ECO:0000256" key="12">
    <source>
        <dbReference type="SAM" id="Coils"/>
    </source>
</evidence>
<evidence type="ECO:0000256" key="8">
    <source>
        <dbReference type="ARBA" id="ARBA00022777"/>
    </source>
</evidence>
<keyword evidence="5 11" id="KW-0597">Phosphoprotein</keyword>
<comment type="caution">
    <text evidence="16">The sequence shown here is derived from an EMBL/GenBank/DDBJ whole genome shotgun (WGS) entry which is preliminary data.</text>
</comment>
<dbReference type="SUPFAM" id="SSF55874">
    <property type="entry name" value="ATPase domain of HSP90 chaperone/DNA topoisomerase II/histidine kinase"/>
    <property type="match status" value="1"/>
</dbReference>
<dbReference type="InterPro" id="IPR001789">
    <property type="entry name" value="Sig_transdc_resp-reg_receiver"/>
</dbReference>
<evidence type="ECO:0000256" key="1">
    <source>
        <dbReference type="ARBA" id="ARBA00000085"/>
    </source>
</evidence>
<feature type="transmembrane region" description="Helical" evidence="13">
    <location>
        <begin position="6"/>
        <end position="23"/>
    </location>
</feature>
<dbReference type="Proteomes" id="UP001596364">
    <property type="component" value="Unassembled WGS sequence"/>
</dbReference>
<dbReference type="Gene3D" id="3.30.450.20">
    <property type="entry name" value="PAS domain"/>
    <property type="match status" value="1"/>
</dbReference>